<evidence type="ECO:0000313" key="11">
    <source>
        <dbReference type="EMBL" id="ELA42298.1"/>
    </source>
</evidence>
<evidence type="ECO:0000256" key="8">
    <source>
        <dbReference type="ARBA" id="ARBA00029848"/>
    </source>
</evidence>
<dbReference type="InterPro" id="IPR003194">
    <property type="entry name" value="TFIIA_gsu"/>
</dbReference>
<comment type="function">
    <text evidence="7">TFIIA is a component of the transcription machinery of RNA polymerase II and plays an important role in transcriptional activation. TFIIA in a complex with TBP mediates transcriptional activity.</text>
</comment>
<dbReference type="Gene3D" id="2.30.18.10">
    <property type="entry name" value="Transcription factor IIA (TFIIA), beta-barrel domain"/>
    <property type="match status" value="1"/>
</dbReference>
<dbReference type="OMA" id="DSEWTLI"/>
<dbReference type="STRING" id="993615.L2GN23"/>
<dbReference type="GeneID" id="19881414"/>
<dbReference type="InterPro" id="IPR009088">
    <property type="entry name" value="TFIIA_b-brl"/>
</dbReference>
<protein>
    <recommendedName>
        <fullName evidence="3">Transcription initiation factor IIA subunit 2</fullName>
    </recommendedName>
    <alternativeName>
        <fullName evidence="9">General transcription factor IIA subunit 2</fullName>
    </alternativeName>
    <alternativeName>
        <fullName evidence="8">Transcription initiation factor IIA small chain</fullName>
    </alternativeName>
</protein>
<evidence type="ECO:0000256" key="5">
    <source>
        <dbReference type="ARBA" id="ARBA00023163"/>
    </source>
</evidence>
<dbReference type="InterPro" id="IPR009083">
    <property type="entry name" value="TFIIA_a-hlx"/>
</dbReference>
<dbReference type="CDD" id="cd10014">
    <property type="entry name" value="TFIIA_gamma_C"/>
    <property type="match status" value="1"/>
</dbReference>
<evidence type="ECO:0000313" key="12">
    <source>
        <dbReference type="Proteomes" id="UP000011082"/>
    </source>
</evidence>
<dbReference type="Proteomes" id="UP000011082">
    <property type="component" value="Unassembled WGS sequence"/>
</dbReference>
<evidence type="ECO:0000256" key="7">
    <source>
        <dbReference type="ARBA" id="ARBA00024733"/>
    </source>
</evidence>
<evidence type="ECO:0000256" key="6">
    <source>
        <dbReference type="ARBA" id="ARBA00023242"/>
    </source>
</evidence>
<dbReference type="InterPro" id="IPR015871">
    <property type="entry name" value="TFIIA_gsu_C"/>
</dbReference>
<dbReference type="InParanoid" id="L2GN23"/>
<sequence>MEDHYLQTLVARALIETLDVKVRENVLTPTQAQFVLSKFYEAVPKVFNASVANTMSFKAKMLTYNYVDGVWKFIAKDFGMSINNKVYRTDFIRIIARDADINGDVGRRRKRKI</sequence>
<gene>
    <name evidence="11" type="ORF">VICG_00698</name>
</gene>
<dbReference type="FunCoup" id="L2GN23">
    <property type="interactions" value="67"/>
</dbReference>
<comment type="subcellular location">
    <subcellularLocation>
        <location evidence="1">Nucleus</location>
    </subcellularLocation>
</comment>
<reference evidence="12" key="1">
    <citation type="submission" date="2011-05" db="EMBL/GenBank/DDBJ databases">
        <title>The genome sequence of Vittaforma corneae strain ATCC 50505.</title>
        <authorList>
            <consortium name="The Broad Institute Genome Sequencing Platform"/>
            <person name="Cuomo C."/>
            <person name="Didier E."/>
            <person name="Bowers L."/>
            <person name="Young S.K."/>
            <person name="Zeng Q."/>
            <person name="Gargeya S."/>
            <person name="Fitzgerald M."/>
            <person name="Haas B."/>
            <person name="Abouelleil A."/>
            <person name="Alvarado L."/>
            <person name="Arachchi H.M."/>
            <person name="Berlin A."/>
            <person name="Chapman S.B."/>
            <person name="Gearin G."/>
            <person name="Goldberg J."/>
            <person name="Griggs A."/>
            <person name="Gujja S."/>
            <person name="Hansen M."/>
            <person name="Heiman D."/>
            <person name="Howarth C."/>
            <person name="Larimer J."/>
            <person name="Lui A."/>
            <person name="MacDonald P.J.P."/>
            <person name="McCowen C."/>
            <person name="Montmayeur A."/>
            <person name="Murphy C."/>
            <person name="Neiman D."/>
            <person name="Pearson M."/>
            <person name="Priest M."/>
            <person name="Roberts A."/>
            <person name="Saif S."/>
            <person name="Shea T."/>
            <person name="Sisk P."/>
            <person name="Stolte C."/>
            <person name="Sykes S."/>
            <person name="Wortman J."/>
            <person name="Nusbaum C."/>
            <person name="Birren B."/>
        </authorList>
    </citation>
    <scope>NUCLEOTIDE SEQUENCE [LARGE SCALE GENOMIC DNA]</scope>
    <source>
        <strain evidence="12">ATCC 50505</strain>
    </source>
</reference>
<dbReference type="GO" id="GO:0006367">
    <property type="term" value="P:transcription initiation at RNA polymerase II promoter"/>
    <property type="evidence" value="ECO:0007669"/>
    <property type="project" value="InterPro"/>
</dbReference>
<keyword evidence="6" id="KW-0539">Nucleus</keyword>
<accession>L2GN23</accession>
<dbReference type="AlphaFoldDB" id="L2GN23"/>
<keyword evidence="4" id="KW-0805">Transcription regulation</keyword>
<evidence type="ECO:0000256" key="4">
    <source>
        <dbReference type="ARBA" id="ARBA00023015"/>
    </source>
</evidence>
<keyword evidence="5" id="KW-0804">Transcription</keyword>
<evidence type="ECO:0000256" key="9">
    <source>
        <dbReference type="ARBA" id="ARBA00032215"/>
    </source>
</evidence>
<dbReference type="GO" id="GO:0005672">
    <property type="term" value="C:transcription factor TFIIA complex"/>
    <property type="evidence" value="ECO:0007669"/>
    <property type="project" value="InterPro"/>
</dbReference>
<proteinExistence type="inferred from homology"/>
<dbReference type="EMBL" id="JH370133">
    <property type="protein sequence ID" value="ELA42298.1"/>
    <property type="molecule type" value="Genomic_DNA"/>
</dbReference>
<dbReference type="SUPFAM" id="SSF50784">
    <property type="entry name" value="Transcription factor IIA (TFIIA), beta-barrel domain"/>
    <property type="match status" value="1"/>
</dbReference>
<dbReference type="Gene3D" id="1.10.287.190">
    <property type="entry name" value="Transcription factor IIA gamma subunit, alpha-helical domain"/>
    <property type="match status" value="1"/>
</dbReference>
<dbReference type="Pfam" id="PF02751">
    <property type="entry name" value="TFIIA_gamma_C"/>
    <property type="match status" value="1"/>
</dbReference>
<evidence type="ECO:0000256" key="1">
    <source>
        <dbReference type="ARBA" id="ARBA00004123"/>
    </source>
</evidence>
<evidence type="ECO:0000256" key="2">
    <source>
        <dbReference type="ARBA" id="ARBA00007675"/>
    </source>
</evidence>
<evidence type="ECO:0000259" key="10">
    <source>
        <dbReference type="Pfam" id="PF02751"/>
    </source>
</evidence>
<dbReference type="HOGENOM" id="CLU_112964_4_0_1"/>
<dbReference type="OrthoDB" id="586585at2759"/>
<organism evidence="11 12">
    <name type="scientific">Vittaforma corneae (strain ATCC 50505)</name>
    <name type="common">Microsporidian parasite</name>
    <name type="synonym">Nosema corneum</name>
    <dbReference type="NCBI Taxonomy" id="993615"/>
    <lineage>
        <taxon>Eukaryota</taxon>
        <taxon>Fungi</taxon>
        <taxon>Fungi incertae sedis</taxon>
        <taxon>Microsporidia</taxon>
        <taxon>Nosematidae</taxon>
        <taxon>Vittaforma</taxon>
    </lineage>
</organism>
<dbReference type="PANTHER" id="PTHR10966">
    <property type="entry name" value="TRANSCRIPTION INITIATION FACTOR IIA SUBUNIT 2"/>
    <property type="match status" value="1"/>
</dbReference>
<name>L2GN23_VITCO</name>
<dbReference type="RefSeq" id="XP_007604149.1">
    <property type="nucleotide sequence ID" value="XM_007604087.1"/>
</dbReference>
<dbReference type="VEuPathDB" id="MicrosporidiaDB:VICG_00698"/>
<keyword evidence="12" id="KW-1185">Reference proteome</keyword>
<evidence type="ECO:0000256" key="3">
    <source>
        <dbReference type="ARBA" id="ARBA00019928"/>
    </source>
</evidence>
<comment type="similarity">
    <text evidence="2">Belongs to the TFIIA subunit 2 family.</text>
</comment>
<feature type="domain" description="Transcription initiation factor IIA gamma subunit C-terminal" evidence="10">
    <location>
        <begin position="58"/>
        <end position="98"/>
    </location>
</feature>